<evidence type="ECO:0000256" key="1">
    <source>
        <dbReference type="SAM" id="MobiDB-lite"/>
    </source>
</evidence>
<dbReference type="InterPro" id="IPR018302">
    <property type="entry name" value="CenpF/LEK1_Rb-prot-bd"/>
</dbReference>
<dbReference type="GO" id="GO:0070840">
    <property type="term" value="F:dynein complex binding"/>
    <property type="evidence" value="ECO:0007669"/>
    <property type="project" value="TreeGrafter"/>
</dbReference>
<dbReference type="GO" id="GO:0051310">
    <property type="term" value="P:metaphase chromosome alignment"/>
    <property type="evidence" value="ECO:0007669"/>
    <property type="project" value="TreeGrafter"/>
</dbReference>
<feature type="non-terminal residue" evidence="3">
    <location>
        <position position="1"/>
    </location>
</feature>
<dbReference type="GO" id="GO:0000278">
    <property type="term" value="P:mitotic cell cycle"/>
    <property type="evidence" value="ECO:0007669"/>
    <property type="project" value="TreeGrafter"/>
</dbReference>
<reference evidence="3 4" key="1">
    <citation type="submission" date="2019-09" db="EMBL/GenBank/DDBJ databases">
        <title>Bird 10,000 Genomes (B10K) Project - Family phase.</title>
        <authorList>
            <person name="Zhang G."/>
        </authorList>
    </citation>
    <scope>NUCLEOTIDE SEQUENCE [LARGE SCALE GENOMIC DNA]</scope>
    <source>
        <strain evidence="3">OUT-0051</strain>
        <tissue evidence="3">Kidney</tissue>
    </source>
</reference>
<dbReference type="PANTHER" id="PTHR18874:SF10">
    <property type="entry name" value="CENTROMERE PROTEIN F"/>
    <property type="match status" value="1"/>
</dbReference>
<feature type="non-terminal residue" evidence="3">
    <location>
        <position position="175"/>
    </location>
</feature>
<dbReference type="GO" id="GO:0008017">
    <property type="term" value="F:microtubule binding"/>
    <property type="evidence" value="ECO:0007669"/>
    <property type="project" value="InterPro"/>
</dbReference>
<feature type="region of interest" description="Disordered" evidence="1">
    <location>
        <begin position="1"/>
        <end position="32"/>
    </location>
</feature>
<feature type="compositionally biased region" description="Basic and acidic residues" evidence="1">
    <location>
        <begin position="8"/>
        <end position="32"/>
    </location>
</feature>
<feature type="compositionally biased region" description="Polar residues" evidence="1">
    <location>
        <begin position="73"/>
        <end position="87"/>
    </location>
</feature>
<dbReference type="GO" id="GO:0010389">
    <property type="term" value="P:regulation of G2/M transition of mitotic cell cycle"/>
    <property type="evidence" value="ECO:0007669"/>
    <property type="project" value="TreeGrafter"/>
</dbReference>
<feature type="domain" description="Kinetochore protein Cenp-F/LEK1 Rb protein-binding" evidence="2">
    <location>
        <begin position="138"/>
        <end position="175"/>
    </location>
</feature>
<protein>
    <submittedName>
        <fullName evidence="3">CENPF protein</fullName>
    </submittedName>
</protein>
<dbReference type="InterPro" id="IPR043513">
    <property type="entry name" value="Cenp-F"/>
</dbReference>
<feature type="region of interest" description="Disordered" evidence="1">
    <location>
        <begin position="60"/>
        <end position="131"/>
    </location>
</feature>
<dbReference type="AlphaFoldDB" id="A0A7K7KUQ4"/>
<organism evidence="3 4">
    <name type="scientific">Asarcornis scutulata</name>
    <dbReference type="NCBI Taxonomy" id="75869"/>
    <lineage>
        <taxon>Eukaryota</taxon>
        <taxon>Metazoa</taxon>
        <taxon>Chordata</taxon>
        <taxon>Craniata</taxon>
        <taxon>Vertebrata</taxon>
        <taxon>Euteleostomi</taxon>
        <taxon>Archelosauria</taxon>
        <taxon>Archosauria</taxon>
        <taxon>Dinosauria</taxon>
        <taxon>Saurischia</taxon>
        <taxon>Theropoda</taxon>
        <taxon>Coelurosauria</taxon>
        <taxon>Aves</taxon>
        <taxon>Neognathae</taxon>
        <taxon>Galloanserae</taxon>
        <taxon>Anseriformes</taxon>
        <taxon>Anatidae</taxon>
        <taxon>Anatinae</taxon>
        <taxon>Asarcornis</taxon>
    </lineage>
</organism>
<name>A0A7K7KUQ4_9AVES</name>
<accession>A0A7K7KUQ4</accession>
<dbReference type="PANTHER" id="PTHR18874">
    <property type="entry name" value="CMF/LEK/CENP CELL DIVISION-RELATED"/>
    <property type="match status" value="1"/>
</dbReference>
<dbReference type="GO" id="GO:0005634">
    <property type="term" value="C:nucleus"/>
    <property type="evidence" value="ECO:0007669"/>
    <property type="project" value="TreeGrafter"/>
</dbReference>
<gene>
    <name evidence="3" type="primary">Cenpf_0</name>
    <name evidence="3" type="ORF">ASASCU_R12994</name>
</gene>
<sequence>ADENAVTEETKLKLEELQESVEEKTREANENLEKYSSLIVKYYKLEQVNEMLETQVTLLSSQLKQPTRDAVSSPLSSGNLSTVSNQSDPRDEDSAELSSKRQRSEDTWKDNGEPRSPMPEPSSKKERKDSICQNLLCQENSDCEPDGLPEVVRKGFADIPIGKVTPYILRRTTLN</sequence>
<dbReference type="Pfam" id="PF10490">
    <property type="entry name" value="CENP-F_C_Rb_bdg"/>
    <property type="match status" value="1"/>
</dbReference>
<keyword evidence="4" id="KW-1185">Reference proteome</keyword>
<dbReference type="Proteomes" id="UP000525565">
    <property type="component" value="Unassembled WGS sequence"/>
</dbReference>
<dbReference type="GO" id="GO:0000775">
    <property type="term" value="C:chromosome, centromeric region"/>
    <property type="evidence" value="ECO:0007669"/>
    <property type="project" value="InterPro"/>
</dbReference>
<comment type="caution">
    <text evidence="3">The sequence shown here is derived from an EMBL/GenBank/DDBJ whole genome shotgun (WGS) entry which is preliminary data.</text>
</comment>
<dbReference type="EMBL" id="VZSO01000062">
    <property type="protein sequence ID" value="NWZ21769.1"/>
    <property type="molecule type" value="Genomic_DNA"/>
</dbReference>
<feature type="compositionally biased region" description="Basic and acidic residues" evidence="1">
    <location>
        <begin position="98"/>
        <end position="113"/>
    </location>
</feature>
<proteinExistence type="predicted"/>
<evidence type="ECO:0000259" key="2">
    <source>
        <dbReference type="Pfam" id="PF10490"/>
    </source>
</evidence>
<evidence type="ECO:0000313" key="3">
    <source>
        <dbReference type="EMBL" id="NWZ21769.1"/>
    </source>
</evidence>
<evidence type="ECO:0000313" key="4">
    <source>
        <dbReference type="Proteomes" id="UP000525565"/>
    </source>
</evidence>
<dbReference type="GO" id="GO:0000922">
    <property type="term" value="C:spindle pole"/>
    <property type="evidence" value="ECO:0007669"/>
    <property type="project" value="TreeGrafter"/>
</dbReference>